<proteinExistence type="inferred from homology"/>
<dbReference type="InterPro" id="IPR036443">
    <property type="entry name" value="Znf_RanBP2_sf"/>
</dbReference>
<dbReference type="GO" id="GO:0005634">
    <property type="term" value="C:nucleus"/>
    <property type="evidence" value="ECO:0007669"/>
    <property type="project" value="TreeGrafter"/>
</dbReference>
<dbReference type="AlphaFoldDB" id="A0AAU9X7D1"/>
<dbReference type="GO" id="GO:0031625">
    <property type="term" value="F:ubiquitin protein ligase binding"/>
    <property type="evidence" value="ECO:0007669"/>
    <property type="project" value="TreeGrafter"/>
</dbReference>
<evidence type="ECO:0000259" key="8">
    <source>
        <dbReference type="PROSITE" id="PS50199"/>
    </source>
</evidence>
<keyword evidence="2" id="KW-0479">Metal-binding</keyword>
<comment type="pathway">
    <text evidence="5">Protein degradation; proteasomal ubiquitin-dependent pathway.</text>
</comment>
<evidence type="ECO:0000256" key="1">
    <source>
        <dbReference type="ARBA" id="ARBA00011025"/>
    </source>
</evidence>
<evidence type="ECO:0000259" key="9">
    <source>
        <dbReference type="PROSITE" id="PS50249"/>
    </source>
</evidence>
<keyword evidence="11" id="KW-1185">Reference proteome</keyword>
<sequence>MATAAAPSFHSTKETTNYARLCRLLVGVSAHILRETFDKRRPPGNLDTVLSCPSIHRLLKLLRIKKVLNPSQWDKLYPAIKSSVSSRNFDITLLMVLLRNICGLAPPVTGWDTLPLATDTTLEADFARIKCYRNTVYGHASEASVDDVTFNQYWQDIQDALVRLGGAGYQSAINDLKKECMDPDIEEHYKELLKQWVVDEVSIKERLDEIGKSLDKLKEAIVNPKKRAGDKAVAEYSDALKESIKSQTEYFAQPYDEEYLKNHKPPIKHMSFHAFLKKMGGGTDRGKFTVLEDPSCRIKPGCTEHPPWPGGICTKCQPGAITLKRQVYRHVDNILFENPFIVEPFLNYWRKTGNQRLGFLYGRYELHKDVPLGIRASVAAIYEPPQEGTPDSIKLLSDPSEAIVDKLAADLGLQKVGWIFTDLVAEDVRKGTVKHLRDINTHFLTAEESILAGQLQNQHPSPCKLSSNGKFGSKFSTVVVSGNTDNQVGFDGFQVSNQCMALVRDDCLVPTIDEPGLGYVRESSSDQYVPDVFYKTADSYGNEVTLLARPMPIEYLLVQVPTAFPVEPQFTFSNQTQGEPFPLENRSSMGEVQDFHALVRYLNQFPPDEFLPTMSNFHLLVFLATSDMLPLKDHLGDLCTAIRNKDAELARRWSKSEQWCTVIQLMQAANAPSPEPRGSGDVDMVDMSHSPSGAGWSCKHCTFMNQHGHENCDMCGLPQH</sequence>
<dbReference type="InterPro" id="IPR007717">
    <property type="entry name" value="NPL4_C"/>
</dbReference>
<dbReference type="PROSITE" id="PS50249">
    <property type="entry name" value="MPN"/>
    <property type="match status" value="1"/>
</dbReference>
<dbReference type="PANTHER" id="PTHR12710">
    <property type="entry name" value="NUCLEAR PROTEIN LOCALIZATION 4"/>
    <property type="match status" value="1"/>
</dbReference>
<accession>A0AAU9X7D1</accession>
<dbReference type="Pfam" id="PF05020">
    <property type="entry name" value="zf-NPL4"/>
    <property type="match status" value="1"/>
</dbReference>
<protein>
    <recommendedName>
        <fullName evidence="6">Nuclear protein localization protein 4 homolog</fullName>
    </recommendedName>
</protein>
<keyword evidence="3 7" id="KW-0863">Zinc-finger</keyword>
<dbReference type="InterPro" id="IPR001876">
    <property type="entry name" value="Znf_RanBP2"/>
</dbReference>
<feature type="domain" description="RanBP2-type" evidence="8">
    <location>
        <begin position="691"/>
        <end position="720"/>
    </location>
</feature>
<dbReference type="GO" id="GO:0043130">
    <property type="term" value="F:ubiquitin binding"/>
    <property type="evidence" value="ECO:0007669"/>
    <property type="project" value="TreeGrafter"/>
</dbReference>
<dbReference type="Proteomes" id="UP001159428">
    <property type="component" value="Unassembled WGS sequence"/>
</dbReference>
<dbReference type="CDD" id="cd08061">
    <property type="entry name" value="MPN_NPL4"/>
    <property type="match status" value="1"/>
</dbReference>
<evidence type="ECO:0000313" key="11">
    <source>
        <dbReference type="Proteomes" id="UP001159428"/>
    </source>
</evidence>
<dbReference type="Gene3D" id="2.30.30.380">
    <property type="entry name" value="Zn-finger domain of Sec23/24"/>
    <property type="match status" value="1"/>
</dbReference>
<comment type="caution">
    <text evidence="10">The sequence shown here is derived from an EMBL/GenBank/DDBJ whole genome shotgun (WGS) entry which is preliminary data.</text>
</comment>
<dbReference type="GO" id="GO:0008270">
    <property type="term" value="F:zinc ion binding"/>
    <property type="evidence" value="ECO:0007669"/>
    <property type="project" value="UniProtKB-KW"/>
</dbReference>
<evidence type="ECO:0000256" key="4">
    <source>
        <dbReference type="ARBA" id="ARBA00022833"/>
    </source>
</evidence>
<organism evidence="10 11">
    <name type="scientific">Pocillopora meandrina</name>
    <dbReference type="NCBI Taxonomy" id="46732"/>
    <lineage>
        <taxon>Eukaryota</taxon>
        <taxon>Metazoa</taxon>
        <taxon>Cnidaria</taxon>
        <taxon>Anthozoa</taxon>
        <taxon>Hexacorallia</taxon>
        <taxon>Scleractinia</taxon>
        <taxon>Astrocoeniina</taxon>
        <taxon>Pocilloporidae</taxon>
        <taxon>Pocillopora</taxon>
    </lineage>
</organism>
<evidence type="ECO:0000256" key="7">
    <source>
        <dbReference type="PROSITE-ProRule" id="PRU00322"/>
    </source>
</evidence>
<dbReference type="PROSITE" id="PS50199">
    <property type="entry name" value="ZF_RANBP2_2"/>
    <property type="match status" value="1"/>
</dbReference>
<dbReference type="FunFam" id="3.40.140.10:FF:000012">
    <property type="entry name" value="nuclear protein localization protein 4 homolog"/>
    <property type="match status" value="1"/>
</dbReference>
<dbReference type="InterPro" id="IPR016563">
    <property type="entry name" value="Npl4"/>
</dbReference>
<dbReference type="Pfam" id="PF18738">
    <property type="entry name" value="HEPN_DZIP3"/>
    <property type="match status" value="1"/>
</dbReference>
<keyword evidence="4" id="KW-0862">Zinc</keyword>
<feature type="domain" description="MPN" evidence="9">
    <location>
        <begin position="334"/>
        <end position="471"/>
    </location>
</feature>
<gene>
    <name evidence="10" type="ORF">PMEA_00018231</name>
</gene>
<dbReference type="InterPro" id="IPR041249">
    <property type="entry name" value="HEPN_DZIP3"/>
</dbReference>
<dbReference type="Pfam" id="PF05021">
    <property type="entry name" value="NPL4"/>
    <property type="match status" value="1"/>
</dbReference>
<name>A0AAU9X7D1_9CNID</name>
<evidence type="ECO:0000256" key="2">
    <source>
        <dbReference type="ARBA" id="ARBA00022723"/>
    </source>
</evidence>
<evidence type="ECO:0000313" key="10">
    <source>
        <dbReference type="EMBL" id="CAH3137692.1"/>
    </source>
</evidence>
<dbReference type="InterPro" id="IPR007716">
    <property type="entry name" value="NPL4_Zn-bd_put"/>
</dbReference>
<dbReference type="SUPFAM" id="SSF90209">
    <property type="entry name" value="Ran binding protein zinc finger-like"/>
    <property type="match status" value="1"/>
</dbReference>
<evidence type="ECO:0000256" key="3">
    <source>
        <dbReference type="ARBA" id="ARBA00022771"/>
    </source>
</evidence>
<dbReference type="PROSITE" id="PS01358">
    <property type="entry name" value="ZF_RANBP2_1"/>
    <property type="match status" value="1"/>
</dbReference>
<comment type="similarity">
    <text evidence="1">Belongs to the NPL4 family.</text>
</comment>
<evidence type="ECO:0000256" key="6">
    <source>
        <dbReference type="ARBA" id="ARBA00074519"/>
    </source>
</evidence>
<evidence type="ECO:0000256" key="5">
    <source>
        <dbReference type="ARBA" id="ARBA00060618"/>
    </source>
</evidence>
<reference evidence="10 11" key="1">
    <citation type="submission" date="2022-05" db="EMBL/GenBank/DDBJ databases">
        <authorList>
            <consortium name="Genoscope - CEA"/>
            <person name="William W."/>
        </authorList>
    </citation>
    <scope>NUCLEOTIDE SEQUENCE [LARGE SCALE GENOMIC DNA]</scope>
</reference>
<dbReference type="InterPro" id="IPR037518">
    <property type="entry name" value="MPN"/>
</dbReference>
<dbReference type="GO" id="GO:0006511">
    <property type="term" value="P:ubiquitin-dependent protein catabolic process"/>
    <property type="evidence" value="ECO:0007669"/>
    <property type="project" value="InterPro"/>
</dbReference>
<dbReference type="EMBL" id="CALNXJ010000031">
    <property type="protein sequence ID" value="CAH3137692.1"/>
    <property type="molecule type" value="Genomic_DNA"/>
</dbReference>
<dbReference type="PANTHER" id="PTHR12710:SF0">
    <property type="entry name" value="NUCLEAR PROTEIN LOCALIZATION PROTEIN 4 HOMOLOG"/>
    <property type="match status" value="1"/>
</dbReference>